<dbReference type="PANTHER" id="PTHR15600:SF42">
    <property type="entry name" value="SACSIN"/>
    <property type="match status" value="1"/>
</dbReference>
<comment type="caution">
    <text evidence="2">The sequence shown here is derived from an EMBL/GenBank/DDBJ whole genome shotgun (WGS) entry which is preliminary data.</text>
</comment>
<evidence type="ECO:0000313" key="2">
    <source>
        <dbReference type="EMBL" id="KAJ7380165.1"/>
    </source>
</evidence>
<sequence length="1640" mass="185056">MYNKGRFFREMFFPNISTDTVPPKLRDELVLHALDTNYDDLIRTHTCIPASPLGKTLKFPSQLIHPGKDAAALFSPEDGRFPYGTKESFLNSRRLAKLEDLGMVSDYLPWQEIAERAESIHRLNAANCEAASKRIRALLAFMEKTMKYIDENPPTDAIQRRILEAKFLPVLKKPNGFPLPWKGDDFGSKVLLAPKDVFLEEQKYLLCCTEPLVGVFIPRTVKALLKLNERRVTLGHVIAQLEVAMSTTVELSEVTAYNEISSLCNTAYSCLQGALGPNAETIKQQLQDKKFILAGREFLCASQVAFQLKIDCSPYLHKLPEPLAVAFPELMKVAGVREHFEEKDYISSLQQMKRLFSEPNLTNKVFKLQQEALRYNVVGIPFGQNEKLTNRLKRLLTCYPCEKEILKELLQNADDAQATEICFIKDPRHHPDKRVFEDSWQPLQGPALCVYNNKPFTNADIEGIRNLGEGSKGDDPNKTGQYGVGFNAVYHLTDAPSFISKGKEIGDVLCVFDPHCKYAPGASPQEPGRMFKVGTTLQKNFPDVFPCYLGDHFPRDNATMFRFPLRTEQMARESKISSSSVSLERIDTMMEELKNELFEVLLFVNNIGKLANERGQILPTEIPVAKVSYVLHITDTLGNEEKWLIVQQIGFDKSVNRSIVDAFKDHQLGMLPRGGVACLLEKKTQRYVQRRKKAYCFLPLPLETNLPVHINGHFALKHESRRDLWTDGGYRSDWNSALLSDVVASCYLTLLVEVRTFLKLPIAQGANPCTENEILQKIEAYESFFPRHPQTDQYWKTLVDSVYHEINRQKLQILPVVRSRASKSTTVADVTWLPPTGSGRLQAVFNNLATTGPFATSPKKDTDENQTKVRKMFEAILLESGFNLVAFSLALHESFQRAGVPTCSISPSCVIDFYNTFSSQDPLCTIGPIPCGVNETSLKDALGVIVVLLYCKGDEHFLDKLPGLPLLLTQDNRLQLFSSRQPKFLSRYQDLLPGSPHIFLHEQVCRKVFSDTAAIKSSVLKTLDANAFATNLPQTLPWERYGKGKFVEWFPNQKATPNQRWIFRVWVFLHEILRDVLNDANMDEESKVLNIKTALEPLSNWSILPVTEAKSVQRWTTLLSFLQSRMPPPLQHILVPLGRAASVLDFKTADSTSMKLVDVLRKLGLPELNSSVLSTASSGTSMYSSLNSVSLACMMVSSLKVPSSLLTSLDQKMDLDPQSLRGRLESQECITILEYFSRSVRSLRADDRTTLQRLPFYQATNGGMIQLDDRKVCVLPIGIPRNEIDVLERALSVIFLESWSSLSELFKFLELQCVSAVDVYCTFILAKFSILSKEARHCHLEYIRKSIVENPSTKDGDKQRILQCLSNTPLVPSADGALKTASCFYDPEIDVFHIMLPESMFPSKPLNSPEWLMFLRNIGLVHKVTKDDFKRFATEVAHEAALAPNENTCKKSKVLVSHLMHRHNVVAEGLLQCICDIRFVAGEPVREALRALCLPFGGVVGRQIPFVAFKGAVPADQAEIVWTKARFLPWWAVPRSRRQELNRPPRVPIDVYCNAFVTQLQIVEKPSVDLVVSHCQNICLQLSRNSEGTNALPYDQCRTTFLITSRESSDSLPKPATTVGVNVNARLFVKHIYRFDEFST</sequence>
<dbReference type="OrthoDB" id="6160039at2759"/>
<dbReference type="NCBIfam" id="NF047352">
    <property type="entry name" value="P_loop_sacsin"/>
    <property type="match status" value="1"/>
</dbReference>
<accession>A0A9W9ZEV8</accession>
<dbReference type="InterPro" id="IPR036890">
    <property type="entry name" value="HATPase_C_sf"/>
</dbReference>
<dbReference type="GO" id="GO:0030544">
    <property type="term" value="F:Hsp70 protein binding"/>
    <property type="evidence" value="ECO:0007669"/>
    <property type="project" value="TreeGrafter"/>
</dbReference>
<dbReference type="InterPro" id="IPR052972">
    <property type="entry name" value="Sacsin_chaperone_reg"/>
</dbReference>
<dbReference type="PANTHER" id="PTHR15600">
    <property type="entry name" value="SACSIN"/>
    <property type="match status" value="1"/>
</dbReference>
<dbReference type="EMBL" id="MU826354">
    <property type="protein sequence ID" value="KAJ7380165.1"/>
    <property type="molecule type" value="Genomic_DNA"/>
</dbReference>
<protein>
    <recommendedName>
        <fullName evidence="1">Sacsin/Nov domain-containing protein</fullName>
    </recommendedName>
</protein>
<organism evidence="2 3">
    <name type="scientific">Desmophyllum pertusum</name>
    <dbReference type="NCBI Taxonomy" id="174260"/>
    <lineage>
        <taxon>Eukaryota</taxon>
        <taxon>Metazoa</taxon>
        <taxon>Cnidaria</taxon>
        <taxon>Anthozoa</taxon>
        <taxon>Hexacorallia</taxon>
        <taxon>Scleractinia</taxon>
        <taxon>Caryophylliina</taxon>
        <taxon>Caryophylliidae</taxon>
        <taxon>Desmophyllum</taxon>
    </lineage>
</organism>
<reference evidence="2" key="1">
    <citation type="submission" date="2023-01" db="EMBL/GenBank/DDBJ databases">
        <title>Genome assembly of the deep-sea coral Lophelia pertusa.</title>
        <authorList>
            <person name="Herrera S."/>
            <person name="Cordes E."/>
        </authorList>
    </citation>
    <scope>NUCLEOTIDE SEQUENCE</scope>
    <source>
        <strain evidence="2">USNM1676648</strain>
        <tissue evidence="2">Polyp</tissue>
    </source>
</reference>
<gene>
    <name evidence="2" type="ORF">OS493_010876</name>
</gene>
<dbReference type="InterPro" id="IPR058210">
    <property type="entry name" value="SACS/Nov_dom"/>
</dbReference>
<feature type="domain" description="Sacsin/Nov" evidence="1">
    <location>
        <begin position="386"/>
        <end position="610"/>
    </location>
</feature>
<proteinExistence type="predicted"/>
<dbReference type="Proteomes" id="UP001163046">
    <property type="component" value="Unassembled WGS sequence"/>
</dbReference>
<evidence type="ECO:0000313" key="3">
    <source>
        <dbReference type="Proteomes" id="UP001163046"/>
    </source>
</evidence>
<evidence type="ECO:0000259" key="1">
    <source>
        <dbReference type="Pfam" id="PF25794"/>
    </source>
</evidence>
<dbReference type="Pfam" id="PF25794">
    <property type="entry name" value="SACS"/>
    <property type="match status" value="1"/>
</dbReference>
<name>A0A9W9ZEV8_9CNID</name>
<keyword evidence="3" id="KW-1185">Reference proteome</keyword>
<dbReference type="SUPFAM" id="SSF55874">
    <property type="entry name" value="ATPase domain of HSP90 chaperone/DNA topoisomerase II/histidine kinase"/>
    <property type="match status" value="1"/>
</dbReference>